<evidence type="ECO:0000256" key="1">
    <source>
        <dbReference type="ARBA" id="ARBA00004167"/>
    </source>
</evidence>
<dbReference type="InterPro" id="IPR004864">
    <property type="entry name" value="LEA_2"/>
</dbReference>
<proteinExistence type="predicted"/>
<keyword evidence="4 6" id="KW-0472">Membrane</keyword>
<evidence type="ECO:0000256" key="4">
    <source>
        <dbReference type="ARBA" id="ARBA00023136"/>
    </source>
</evidence>
<evidence type="ECO:0000256" key="5">
    <source>
        <dbReference type="SAM" id="MobiDB-lite"/>
    </source>
</evidence>
<dbReference type="PANTHER" id="PTHR31234:SF55">
    <property type="entry name" value="LATE EMBRYOGENESIS ABUNDANT (LEA) HYDROXYPROLINE-RICH GLYCOPROTEIN FAMILY"/>
    <property type="match status" value="1"/>
</dbReference>
<dbReference type="PANTHER" id="PTHR31234">
    <property type="entry name" value="LATE EMBRYOGENESIS ABUNDANT (LEA) HYDROXYPROLINE-RICH GLYCOPROTEIN FAMILY"/>
    <property type="match status" value="1"/>
</dbReference>
<dbReference type="AlphaFoldDB" id="A0AAV6HYZ8"/>
<protein>
    <recommendedName>
        <fullName evidence="7">Late embryogenesis abundant protein LEA-2 subgroup domain-containing protein</fullName>
    </recommendedName>
</protein>
<dbReference type="GO" id="GO:0005886">
    <property type="term" value="C:plasma membrane"/>
    <property type="evidence" value="ECO:0007669"/>
    <property type="project" value="TreeGrafter"/>
</dbReference>
<comment type="subcellular location">
    <subcellularLocation>
        <location evidence="1">Membrane</location>
        <topology evidence="1">Single-pass membrane protein</topology>
    </subcellularLocation>
</comment>
<dbReference type="EMBL" id="JACTNZ010000013">
    <property type="protein sequence ID" value="KAG5517192.1"/>
    <property type="molecule type" value="Genomic_DNA"/>
</dbReference>
<evidence type="ECO:0000256" key="3">
    <source>
        <dbReference type="ARBA" id="ARBA00022989"/>
    </source>
</evidence>
<gene>
    <name evidence="8" type="ORF">RHGRI_037829</name>
</gene>
<evidence type="ECO:0000313" key="8">
    <source>
        <dbReference type="EMBL" id="KAG5517192.1"/>
    </source>
</evidence>
<dbReference type="InterPro" id="IPR044839">
    <property type="entry name" value="NDR1-like"/>
</dbReference>
<dbReference type="Proteomes" id="UP000823749">
    <property type="component" value="Chromosome 13"/>
</dbReference>
<keyword evidence="2 6" id="KW-0812">Transmembrane</keyword>
<keyword evidence="9" id="KW-1185">Reference proteome</keyword>
<accession>A0AAV6HYZ8</accession>
<evidence type="ECO:0000256" key="2">
    <source>
        <dbReference type="ARBA" id="ARBA00022692"/>
    </source>
</evidence>
<evidence type="ECO:0000256" key="6">
    <source>
        <dbReference type="SAM" id="Phobius"/>
    </source>
</evidence>
<evidence type="ECO:0000313" key="9">
    <source>
        <dbReference type="Proteomes" id="UP000823749"/>
    </source>
</evidence>
<name>A0AAV6HYZ8_9ERIC</name>
<evidence type="ECO:0000259" key="7">
    <source>
        <dbReference type="Pfam" id="PF03168"/>
    </source>
</evidence>
<comment type="caution">
    <text evidence="8">The sequence shown here is derived from an EMBL/GenBank/DDBJ whole genome shotgun (WGS) entry which is preliminary data.</text>
</comment>
<dbReference type="Pfam" id="PF03168">
    <property type="entry name" value="LEA_2"/>
    <property type="match status" value="1"/>
</dbReference>
<dbReference type="GO" id="GO:0098542">
    <property type="term" value="P:defense response to other organism"/>
    <property type="evidence" value="ECO:0007669"/>
    <property type="project" value="InterPro"/>
</dbReference>
<feature type="transmembrane region" description="Helical" evidence="6">
    <location>
        <begin position="74"/>
        <end position="96"/>
    </location>
</feature>
<keyword evidence="3 6" id="KW-1133">Transmembrane helix</keyword>
<feature type="domain" description="Late embryogenesis abundant protein LEA-2 subgroup" evidence="7">
    <location>
        <begin position="128"/>
        <end position="216"/>
    </location>
</feature>
<sequence>MENQSRPATGYPASAYPHPPPPPNTYPNSAAATAATAYPYTAPPPPHPTYYYPNNNPHYPQPYPDPRATFARRLFAILIASFLIALTVALALWLILRPRLPDFRVDSLALSNLNLSSSSITANWAINFTVVNPNKKITFYYDQVQAAVYYNDVSLSETTVPPFVQPTRNQTPVRATFAAAEAYVGKSVVEGINGSHGSLNFNVRVLARVRLKAGWWRARQRFLRVYCGDLAVGMNSSSSAGGTLIVVYVAAFSPT</sequence>
<organism evidence="8 9">
    <name type="scientific">Rhododendron griersonianum</name>
    <dbReference type="NCBI Taxonomy" id="479676"/>
    <lineage>
        <taxon>Eukaryota</taxon>
        <taxon>Viridiplantae</taxon>
        <taxon>Streptophyta</taxon>
        <taxon>Embryophyta</taxon>
        <taxon>Tracheophyta</taxon>
        <taxon>Spermatophyta</taxon>
        <taxon>Magnoliopsida</taxon>
        <taxon>eudicotyledons</taxon>
        <taxon>Gunneridae</taxon>
        <taxon>Pentapetalae</taxon>
        <taxon>asterids</taxon>
        <taxon>Ericales</taxon>
        <taxon>Ericaceae</taxon>
        <taxon>Ericoideae</taxon>
        <taxon>Rhodoreae</taxon>
        <taxon>Rhododendron</taxon>
    </lineage>
</organism>
<reference evidence="8 9" key="1">
    <citation type="submission" date="2020-08" db="EMBL/GenBank/DDBJ databases">
        <title>Plant Genome Project.</title>
        <authorList>
            <person name="Zhang R.-G."/>
        </authorList>
    </citation>
    <scope>NUCLEOTIDE SEQUENCE [LARGE SCALE GENOMIC DNA]</scope>
    <source>
        <strain evidence="8">WSP0</strain>
        <tissue evidence="8">Leaf</tissue>
    </source>
</reference>
<feature type="region of interest" description="Disordered" evidence="5">
    <location>
        <begin position="1"/>
        <end position="30"/>
    </location>
</feature>